<feature type="domain" description="HTH hxlR-type" evidence="4">
    <location>
        <begin position="8"/>
        <end position="110"/>
    </location>
</feature>
<keyword evidence="3" id="KW-0804">Transcription</keyword>
<evidence type="ECO:0000313" key="5">
    <source>
        <dbReference type="EMBL" id="ACL17771.1"/>
    </source>
</evidence>
<dbReference type="Gene3D" id="1.10.10.10">
    <property type="entry name" value="Winged helix-like DNA-binding domain superfamily/Winged helix DNA-binding domain"/>
    <property type="match status" value="1"/>
</dbReference>
<evidence type="ECO:0000256" key="1">
    <source>
        <dbReference type="ARBA" id="ARBA00023015"/>
    </source>
</evidence>
<name>B8GES0_METPE</name>
<evidence type="ECO:0000256" key="3">
    <source>
        <dbReference type="ARBA" id="ARBA00023163"/>
    </source>
</evidence>
<dbReference type="InterPro" id="IPR036390">
    <property type="entry name" value="WH_DNA-bd_sf"/>
</dbReference>
<keyword evidence="6" id="KW-1185">Reference proteome</keyword>
<keyword evidence="2" id="KW-0238">DNA-binding</keyword>
<dbReference type="PANTHER" id="PTHR33204:SF29">
    <property type="entry name" value="TRANSCRIPTIONAL REGULATOR"/>
    <property type="match status" value="1"/>
</dbReference>
<dbReference type="EMBL" id="CP001338">
    <property type="protein sequence ID" value="ACL17771.1"/>
    <property type="molecule type" value="Genomic_DNA"/>
</dbReference>
<dbReference type="PANTHER" id="PTHR33204">
    <property type="entry name" value="TRANSCRIPTIONAL REGULATOR, MARR FAMILY"/>
    <property type="match status" value="1"/>
</dbReference>
<evidence type="ECO:0000256" key="2">
    <source>
        <dbReference type="ARBA" id="ARBA00023125"/>
    </source>
</evidence>
<dbReference type="InterPro" id="IPR036388">
    <property type="entry name" value="WH-like_DNA-bd_sf"/>
</dbReference>
<proteinExistence type="predicted"/>
<dbReference type="eggNOG" id="arCOG01057">
    <property type="taxonomic scope" value="Archaea"/>
</dbReference>
<dbReference type="SUPFAM" id="SSF46785">
    <property type="entry name" value="Winged helix' DNA-binding domain"/>
    <property type="match status" value="1"/>
</dbReference>
<dbReference type="OrthoDB" id="10490at2157"/>
<dbReference type="RefSeq" id="WP_012619090.1">
    <property type="nucleotide sequence ID" value="NC_011832.1"/>
</dbReference>
<dbReference type="GO" id="GO:0003677">
    <property type="term" value="F:DNA binding"/>
    <property type="evidence" value="ECO:0007669"/>
    <property type="project" value="UniProtKB-KW"/>
</dbReference>
<reference evidence="5 6" key="1">
    <citation type="journal article" date="2015" name="Genome Announc.">
        <title>Complete Genome Sequence of Methanosphaerula palustris E1-9CT, a Hydrogenotrophic Methanogen Isolated from a Minerotrophic Fen Peatland.</title>
        <authorList>
            <person name="Cadillo-Quiroz H."/>
            <person name="Browne P."/>
            <person name="Kyrpides N."/>
            <person name="Woyke T."/>
            <person name="Goodwin L."/>
            <person name="Detter C."/>
            <person name="Yavitt J.B."/>
            <person name="Zinder S.H."/>
        </authorList>
    </citation>
    <scope>NUCLEOTIDE SEQUENCE [LARGE SCALE GENOMIC DNA]</scope>
    <source>
        <strain evidence="6">ATCC BAA-1556 / DSM 19958 / E1-9c</strain>
    </source>
</reference>
<dbReference type="HOGENOM" id="CLU_111585_5_1_2"/>
<dbReference type="KEGG" id="mpl:Mpal_2498"/>
<sequence length="114" mass="13243">MKRTKEKCPYHCEIEAAFAVIGGKRKARIISHIGDGKPRFNQLRDILENVSPRMLAKQLRELEEDGLVIRKMHREIPPRVEYELTKTGRAFIPILDNISDWVIEYCPDAAQKIE</sequence>
<evidence type="ECO:0000313" key="6">
    <source>
        <dbReference type="Proteomes" id="UP000002457"/>
    </source>
</evidence>
<dbReference type="Proteomes" id="UP000002457">
    <property type="component" value="Chromosome"/>
</dbReference>
<dbReference type="InterPro" id="IPR002577">
    <property type="entry name" value="HTH_HxlR"/>
</dbReference>
<dbReference type="Pfam" id="PF01638">
    <property type="entry name" value="HxlR"/>
    <property type="match status" value="1"/>
</dbReference>
<keyword evidence="1" id="KW-0805">Transcription regulation</keyword>
<dbReference type="AlphaFoldDB" id="B8GES0"/>
<gene>
    <name evidence="5" type="ordered locus">Mpal_2498</name>
</gene>
<organism evidence="5 6">
    <name type="scientific">Methanosphaerula palustris (strain ATCC BAA-1556 / DSM 19958 / E1-9c)</name>
    <dbReference type="NCBI Taxonomy" id="521011"/>
    <lineage>
        <taxon>Archaea</taxon>
        <taxon>Methanobacteriati</taxon>
        <taxon>Methanobacteriota</taxon>
        <taxon>Stenosarchaea group</taxon>
        <taxon>Methanomicrobia</taxon>
        <taxon>Methanomicrobiales</taxon>
        <taxon>Methanoregulaceae</taxon>
        <taxon>Methanosphaerula</taxon>
    </lineage>
</organism>
<evidence type="ECO:0000259" key="4">
    <source>
        <dbReference type="PROSITE" id="PS51118"/>
    </source>
</evidence>
<dbReference type="GeneID" id="7271667"/>
<accession>B8GES0</accession>
<dbReference type="PROSITE" id="PS51118">
    <property type="entry name" value="HTH_HXLR"/>
    <property type="match status" value="1"/>
</dbReference>
<dbReference type="STRING" id="521011.Mpal_2498"/>
<protein>
    <submittedName>
        <fullName evidence="5">Transcriptional regulator, HxlR family</fullName>
    </submittedName>
</protein>